<evidence type="ECO:0000256" key="1">
    <source>
        <dbReference type="ARBA" id="ARBA00001947"/>
    </source>
</evidence>
<reference evidence="7 8" key="1">
    <citation type="journal article" date="2016" name="Nat. Commun.">
        <title>Thousands of microbial genomes shed light on interconnected biogeochemical processes in an aquifer system.</title>
        <authorList>
            <person name="Anantharaman K."/>
            <person name="Brown C.T."/>
            <person name="Hug L.A."/>
            <person name="Sharon I."/>
            <person name="Castelle C.J."/>
            <person name="Probst A.J."/>
            <person name="Thomas B.C."/>
            <person name="Singh A."/>
            <person name="Wilkins M.J."/>
            <person name="Karaoz U."/>
            <person name="Brodie E.L."/>
            <person name="Williams K.H."/>
            <person name="Hubbard S.S."/>
            <person name="Banfield J.F."/>
        </authorList>
    </citation>
    <scope>NUCLEOTIDE SEQUENCE [LARGE SCALE GENOMIC DNA]</scope>
</reference>
<gene>
    <name evidence="7" type="ORF">A2557_07375</name>
</gene>
<proteinExistence type="inferred from homology"/>
<keyword evidence="4" id="KW-0378">Hydrolase</keyword>
<protein>
    <recommendedName>
        <fullName evidence="6">Peptidase M20 dimerisation domain-containing protein</fullName>
    </recommendedName>
</protein>
<comment type="similarity">
    <text evidence="2">Belongs to the peptidase M20A family.</text>
</comment>
<dbReference type="CDD" id="cd08659">
    <property type="entry name" value="M20_ArgE_DapE-like"/>
    <property type="match status" value="1"/>
</dbReference>
<evidence type="ECO:0000259" key="6">
    <source>
        <dbReference type="Pfam" id="PF07687"/>
    </source>
</evidence>
<dbReference type="AlphaFoldDB" id="A0A1F6H350"/>
<evidence type="ECO:0000313" key="7">
    <source>
        <dbReference type="EMBL" id="OGH04799.1"/>
    </source>
</evidence>
<feature type="domain" description="Peptidase M20 dimerisation" evidence="6">
    <location>
        <begin position="171"/>
        <end position="272"/>
    </location>
</feature>
<dbReference type="GO" id="GO:0016787">
    <property type="term" value="F:hydrolase activity"/>
    <property type="evidence" value="ECO:0007669"/>
    <property type="project" value="UniProtKB-KW"/>
</dbReference>
<dbReference type="InterPro" id="IPR001261">
    <property type="entry name" value="ArgE/DapE_CS"/>
</dbReference>
<evidence type="ECO:0000256" key="3">
    <source>
        <dbReference type="ARBA" id="ARBA00022723"/>
    </source>
</evidence>
<dbReference type="InterPro" id="IPR050072">
    <property type="entry name" value="Peptidase_M20A"/>
</dbReference>
<keyword evidence="5" id="KW-0862">Zinc</keyword>
<dbReference type="Proteomes" id="UP000177583">
    <property type="component" value="Unassembled WGS sequence"/>
</dbReference>
<organism evidence="7 8">
    <name type="scientific">Candidatus Lambdaproteobacteria bacterium RIFOXYD2_FULL_56_26</name>
    <dbReference type="NCBI Taxonomy" id="1817773"/>
    <lineage>
        <taxon>Bacteria</taxon>
        <taxon>Pseudomonadati</taxon>
        <taxon>Pseudomonadota</taxon>
        <taxon>Candidatus Lambdaproteobacteria</taxon>
    </lineage>
</organism>
<evidence type="ECO:0000313" key="8">
    <source>
        <dbReference type="Proteomes" id="UP000177583"/>
    </source>
</evidence>
<dbReference type="GO" id="GO:0046872">
    <property type="term" value="F:metal ion binding"/>
    <property type="evidence" value="ECO:0007669"/>
    <property type="project" value="UniProtKB-KW"/>
</dbReference>
<dbReference type="Gene3D" id="3.30.70.360">
    <property type="match status" value="1"/>
</dbReference>
<evidence type="ECO:0000256" key="2">
    <source>
        <dbReference type="ARBA" id="ARBA00006247"/>
    </source>
</evidence>
<accession>A0A1F6H350</accession>
<comment type="cofactor">
    <cofactor evidence="1">
        <name>Zn(2+)</name>
        <dbReference type="ChEBI" id="CHEBI:29105"/>
    </cofactor>
</comment>
<dbReference type="PROSITE" id="PS00759">
    <property type="entry name" value="ARGE_DAPE_CPG2_2"/>
    <property type="match status" value="1"/>
</dbReference>
<dbReference type="Pfam" id="PF01546">
    <property type="entry name" value="Peptidase_M20"/>
    <property type="match status" value="1"/>
</dbReference>
<dbReference type="PANTHER" id="PTHR43808:SF8">
    <property type="entry name" value="PEPTIDASE M20 DIMERISATION DOMAIN-CONTAINING PROTEIN"/>
    <property type="match status" value="1"/>
</dbReference>
<comment type="caution">
    <text evidence="7">The sequence shown here is derived from an EMBL/GenBank/DDBJ whole genome shotgun (WGS) entry which is preliminary data.</text>
</comment>
<dbReference type="InterPro" id="IPR036264">
    <property type="entry name" value="Bact_exopeptidase_dim_dom"/>
</dbReference>
<dbReference type="Pfam" id="PF07687">
    <property type="entry name" value="M20_dimer"/>
    <property type="match status" value="1"/>
</dbReference>
<dbReference type="InterPro" id="IPR002933">
    <property type="entry name" value="Peptidase_M20"/>
</dbReference>
<dbReference type="Gene3D" id="3.40.630.10">
    <property type="entry name" value="Zn peptidases"/>
    <property type="match status" value="1"/>
</dbReference>
<dbReference type="PANTHER" id="PTHR43808">
    <property type="entry name" value="ACETYLORNITHINE DEACETYLASE"/>
    <property type="match status" value="1"/>
</dbReference>
<dbReference type="InterPro" id="IPR011650">
    <property type="entry name" value="Peptidase_M20_dimer"/>
</dbReference>
<sequence length="372" mass="40409">MMLDPLALTQALVAQKSINPPGDEAPIAQYLKGILEPAGFSCQVVTLGENRASLVARFGAGNKPALCLTGHMDTVPLGQAPWSRDPFGGQVEGDRLYGRGTSDMKGGLAVMVCSVVEAIKRHPQLELVLVITSDEEVGCQGAKLLWEQGHLDQKVGAILVCEPTGNLPDLGHKGSLWLEAICRGVTAHGSTPELGVNAVYLAAQKILVAKDLDLGPERHELYGRPTLNVGSFKGGLNINSVPDKASFTLDIRTLPSMSHQAVKDWVQQALGPEVELRWIIDAEAVEVDPKDPWIEECLGLLQARNQEPVPQRGGVYVTDASVLWRAYDRPPVMVLGPGDFSEAHKTDESCSVSKLYEAQEIYLEILERWARR</sequence>
<dbReference type="EMBL" id="MFNF01000001">
    <property type="protein sequence ID" value="OGH04799.1"/>
    <property type="molecule type" value="Genomic_DNA"/>
</dbReference>
<keyword evidence="3" id="KW-0479">Metal-binding</keyword>
<evidence type="ECO:0000256" key="5">
    <source>
        <dbReference type="ARBA" id="ARBA00022833"/>
    </source>
</evidence>
<name>A0A1F6H350_9PROT</name>
<dbReference type="SUPFAM" id="SSF53187">
    <property type="entry name" value="Zn-dependent exopeptidases"/>
    <property type="match status" value="1"/>
</dbReference>
<dbReference type="SUPFAM" id="SSF55031">
    <property type="entry name" value="Bacterial exopeptidase dimerisation domain"/>
    <property type="match status" value="1"/>
</dbReference>
<evidence type="ECO:0000256" key="4">
    <source>
        <dbReference type="ARBA" id="ARBA00022801"/>
    </source>
</evidence>